<evidence type="ECO:0000259" key="1">
    <source>
        <dbReference type="Pfam" id="PF01869"/>
    </source>
</evidence>
<accession>A0A1E7JJQ8</accession>
<evidence type="ECO:0000313" key="3">
    <source>
        <dbReference type="Proteomes" id="UP000176087"/>
    </source>
</evidence>
<dbReference type="OrthoDB" id="5524856at2"/>
<dbReference type="Gene3D" id="3.30.420.40">
    <property type="match status" value="2"/>
</dbReference>
<dbReference type="AlphaFoldDB" id="A0A1E7JJQ8"/>
<dbReference type="InterPro" id="IPR002731">
    <property type="entry name" value="ATPase_BadF"/>
</dbReference>
<dbReference type="PATRIC" id="fig|933944.5.peg.1356"/>
<comment type="caution">
    <text evidence="2">The sequence shown here is derived from an EMBL/GenBank/DDBJ whole genome shotgun (WGS) entry which is preliminary data.</text>
</comment>
<organism evidence="2 3">
    <name type="scientific">Streptomyces abyssalis</name>
    <dbReference type="NCBI Taxonomy" id="933944"/>
    <lineage>
        <taxon>Bacteria</taxon>
        <taxon>Bacillati</taxon>
        <taxon>Actinomycetota</taxon>
        <taxon>Actinomycetes</taxon>
        <taxon>Kitasatosporales</taxon>
        <taxon>Streptomycetaceae</taxon>
        <taxon>Streptomyces</taxon>
    </lineage>
</organism>
<protein>
    <submittedName>
        <fullName evidence="2">ATPase</fullName>
    </submittedName>
</protein>
<name>A0A1E7JJQ8_9ACTN</name>
<dbReference type="Pfam" id="PF01869">
    <property type="entry name" value="BcrAD_BadFG"/>
    <property type="match status" value="1"/>
</dbReference>
<dbReference type="RefSeq" id="WP_070013745.1">
    <property type="nucleotide sequence ID" value="NZ_LJGS01000044.1"/>
</dbReference>
<proteinExistence type="predicted"/>
<keyword evidence="3" id="KW-1185">Reference proteome</keyword>
<feature type="domain" description="ATPase BadF/BadG/BcrA/BcrD type" evidence="1">
    <location>
        <begin position="11"/>
        <end position="310"/>
    </location>
</feature>
<dbReference type="PANTHER" id="PTHR43190:SF3">
    <property type="entry name" value="N-ACETYL-D-GLUCOSAMINE KINASE"/>
    <property type="match status" value="1"/>
</dbReference>
<dbReference type="PANTHER" id="PTHR43190">
    <property type="entry name" value="N-ACETYL-D-GLUCOSAMINE KINASE"/>
    <property type="match status" value="1"/>
</dbReference>
<dbReference type="SUPFAM" id="SSF53067">
    <property type="entry name" value="Actin-like ATPase domain"/>
    <property type="match status" value="2"/>
</dbReference>
<reference evidence="2 3" key="1">
    <citation type="journal article" date="2016" name="Front. Microbiol.">
        <title>Comparative Genomics Analysis of Streptomyces Species Reveals Their Adaptation to the Marine Environment and Their Diversity at the Genomic Level.</title>
        <authorList>
            <person name="Tian X."/>
            <person name="Zhang Z."/>
            <person name="Yang T."/>
            <person name="Chen M."/>
            <person name="Li J."/>
            <person name="Chen F."/>
            <person name="Yang J."/>
            <person name="Li W."/>
            <person name="Zhang B."/>
            <person name="Zhang Z."/>
            <person name="Wu J."/>
            <person name="Zhang C."/>
            <person name="Long L."/>
            <person name="Xiao J."/>
        </authorList>
    </citation>
    <scope>NUCLEOTIDE SEQUENCE [LARGE SCALE GENOMIC DNA]</scope>
    <source>
        <strain evidence="2 3">SCSIO 10390</strain>
    </source>
</reference>
<sequence length="330" mass="33848">MGLTTSGCLALDAGNTKTDVAVVDVGGAVLGRARGGGFQPQAVGVNAAVNALAEPVGRALAQAGAEARQPVAHVSACLANADLPREERELTAAVGARGWGRTTYVANDTFAILRAGLPDDGPVGHGVAVVCGAGVNCAGQDGEGRTHRFPALGRLSGDFGGGGGLAAEAVWHAARAEDGRGEDTQLARELPWHYGLTSMYALIEALHLGDLPRTRMHEITPVLFEVASAGDAVAQVLVRRQAEELVTMATVSMRSLGLLETETPVFLGGSVVAARHPLLHDHLTEQLAVRAPKATPQVVTAPPVLGSALLGLDAVGAPSQAHARLRAHFA</sequence>
<evidence type="ECO:0000313" key="2">
    <source>
        <dbReference type="EMBL" id="OEU87887.1"/>
    </source>
</evidence>
<gene>
    <name evidence="2" type="ORF">AN215_16550</name>
</gene>
<dbReference type="InterPro" id="IPR043129">
    <property type="entry name" value="ATPase_NBD"/>
</dbReference>
<dbReference type="EMBL" id="LJGT01000040">
    <property type="protein sequence ID" value="OEU87887.1"/>
    <property type="molecule type" value="Genomic_DNA"/>
</dbReference>
<dbReference type="Proteomes" id="UP000176087">
    <property type="component" value="Unassembled WGS sequence"/>
</dbReference>
<dbReference type="STRING" id="933944.AN215_16550"/>
<dbReference type="InterPro" id="IPR052519">
    <property type="entry name" value="Euk-type_GlcNAc_Kinase"/>
</dbReference>